<evidence type="ECO:0000256" key="2">
    <source>
        <dbReference type="SAM" id="MobiDB-lite"/>
    </source>
</evidence>
<accession>A0AAV3AUM0</accession>
<dbReference type="EMBL" id="DYDO01000003">
    <property type="protein sequence ID" value="DBA27857.1"/>
    <property type="molecule type" value="Genomic_DNA"/>
</dbReference>
<feature type="compositionally biased region" description="Polar residues" evidence="2">
    <location>
        <begin position="243"/>
        <end position="254"/>
    </location>
</feature>
<dbReference type="GO" id="GO:0097539">
    <property type="term" value="C:ciliary transition fiber"/>
    <property type="evidence" value="ECO:0007669"/>
    <property type="project" value="InterPro"/>
</dbReference>
<organism evidence="4 5">
    <name type="scientific">Pyxicephalus adspersus</name>
    <name type="common">African bullfrog</name>
    <dbReference type="NCBI Taxonomy" id="30357"/>
    <lineage>
        <taxon>Eukaryota</taxon>
        <taxon>Metazoa</taxon>
        <taxon>Chordata</taxon>
        <taxon>Craniata</taxon>
        <taxon>Vertebrata</taxon>
        <taxon>Euteleostomi</taxon>
        <taxon>Amphibia</taxon>
        <taxon>Batrachia</taxon>
        <taxon>Anura</taxon>
        <taxon>Neobatrachia</taxon>
        <taxon>Ranoidea</taxon>
        <taxon>Pyxicephalidae</taxon>
        <taxon>Pyxicephalinae</taxon>
        <taxon>Pyxicephalus</taxon>
    </lineage>
</organism>
<dbReference type="GO" id="GO:0090162">
    <property type="term" value="P:establishment of epithelial cell polarity"/>
    <property type="evidence" value="ECO:0007669"/>
    <property type="project" value="InterPro"/>
</dbReference>
<keyword evidence="1" id="KW-0175">Coiled coil</keyword>
<keyword evidence="5" id="KW-1185">Reference proteome</keyword>
<dbReference type="PANTHER" id="PTHR33689">
    <property type="entry name" value="FAS-BINDING FACTOR 1"/>
    <property type="match status" value="1"/>
</dbReference>
<dbReference type="GO" id="GO:0060271">
    <property type="term" value="P:cilium assembly"/>
    <property type="evidence" value="ECO:0007669"/>
    <property type="project" value="InterPro"/>
</dbReference>
<feature type="coiled-coil region" evidence="1">
    <location>
        <begin position="568"/>
        <end position="718"/>
    </location>
</feature>
<proteinExistence type="predicted"/>
<dbReference type="GO" id="GO:0005814">
    <property type="term" value="C:centriole"/>
    <property type="evidence" value="ECO:0007669"/>
    <property type="project" value="TreeGrafter"/>
</dbReference>
<reference evidence="4" key="1">
    <citation type="thesis" date="2020" institute="ProQuest LLC" country="789 East Eisenhower Parkway, Ann Arbor, MI, USA">
        <title>Comparative Genomics and Chromosome Evolution.</title>
        <authorList>
            <person name="Mudd A.B."/>
        </authorList>
    </citation>
    <scope>NUCLEOTIDE SEQUENCE</scope>
    <source>
        <strain evidence="4">1538</strain>
        <tissue evidence="4">Blood</tissue>
    </source>
</reference>
<comment type="caution">
    <text evidence="4">The sequence shown here is derived from an EMBL/GenBank/DDBJ whole genome shotgun (WGS) entry which is preliminary data.</text>
</comment>
<feature type="region of interest" description="Disordered" evidence="2">
    <location>
        <begin position="71"/>
        <end position="550"/>
    </location>
</feature>
<dbReference type="AlphaFoldDB" id="A0AAV3AUM0"/>
<feature type="compositionally biased region" description="Acidic residues" evidence="2">
    <location>
        <begin position="225"/>
        <end position="234"/>
    </location>
</feature>
<gene>
    <name evidence="4" type="ORF">GDO54_008306</name>
</gene>
<feature type="domain" description="Fas-binding factor 1 C-terminal" evidence="3">
    <location>
        <begin position="592"/>
        <end position="1114"/>
    </location>
</feature>
<dbReference type="PANTHER" id="PTHR33689:SF1">
    <property type="entry name" value="FAS-BINDING FACTOR 1"/>
    <property type="match status" value="1"/>
</dbReference>
<dbReference type="Proteomes" id="UP001181693">
    <property type="component" value="Unassembled WGS sequence"/>
</dbReference>
<evidence type="ECO:0000259" key="3">
    <source>
        <dbReference type="Pfam" id="PF21007"/>
    </source>
</evidence>
<feature type="coiled-coil region" evidence="1">
    <location>
        <begin position="911"/>
        <end position="959"/>
    </location>
</feature>
<feature type="compositionally biased region" description="Polar residues" evidence="2">
    <location>
        <begin position="523"/>
        <end position="532"/>
    </location>
</feature>
<feature type="compositionally biased region" description="Polar residues" evidence="2">
    <location>
        <begin position="26"/>
        <end position="44"/>
    </location>
</feature>
<feature type="compositionally biased region" description="Polar residues" evidence="2">
    <location>
        <begin position="116"/>
        <end position="136"/>
    </location>
</feature>
<feature type="compositionally biased region" description="Low complexity" evidence="2">
    <location>
        <begin position="408"/>
        <end position="440"/>
    </location>
</feature>
<feature type="coiled-coil region" evidence="1">
    <location>
        <begin position="765"/>
        <end position="867"/>
    </location>
</feature>
<feature type="coiled-coil region" evidence="1">
    <location>
        <begin position="1002"/>
        <end position="1039"/>
    </location>
</feature>
<feature type="compositionally biased region" description="Basic and acidic residues" evidence="2">
    <location>
        <begin position="488"/>
        <end position="507"/>
    </location>
</feature>
<name>A0AAV3AUM0_PYXAD</name>
<feature type="compositionally biased region" description="Polar residues" evidence="2">
    <location>
        <begin position="195"/>
        <end position="211"/>
    </location>
</feature>
<feature type="compositionally biased region" description="Acidic residues" evidence="2">
    <location>
        <begin position="159"/>
        <end position="168"/>
    </location>
</feature>
<evidence type="ECO:0000313" key="4">
    <source>
        <dbReference type="EMBL" id="DBA27857.1"/>
    </source>
</evidence>
<evidence type="ECO:0000256" key="1">
    <source>
        <dbReference type="SAM" id="Coils"/>
    </source>
</evidence>
<feature type="region of interest" description="Disordered" evidence="2">
    <location>
        <begin position="1"/>
        <end position="55"/>
    </location>
</feature>
<evidence type="ECO:0000313" key="5">
    <source>
        <dbReference type="Proteomes" id="UP001181693"/>
    </source>
</evidence>
<protein>
    <recommendedName>
        <fullName evidence="3">Fas-binding factor 1 C-terminal domain-containing protein</fullName>
    </recommendedName>
</protein>
<feature type="compositionally biased region" description="Basic and acidic residues" evidence="2">
    <location>
        <begin position="273"/>
        <end position="300"/>
    </location>
</feature>
<sequence length="1123" mass="126462">MASKNRRGLKDSIDDVLGDLLGDNDPSPSKPQKTSPWTSSSASKTRPALSTAYTKKSALDDDFFREIAKEAAEDSDVSDADPQALLESLKDLDDMDAEIFGSRKPKSAPAKDSEMARSTANKSKGQGKNGTKNENLTPEKKPQSAPAGPSRTYKKFSFDDDPLEDLLADDSTGLPKKSKPTSAKSESALAEPVSTKANEPSVVSPTRTQPRSHPGTGTRRKDDLNFEEDGDDIMDALGFGDGIQSSQKLESSATKPARSKLDELLGRGTSPKLLERPATGEKKEFKLDPKYQKMSEKDDPLPDEDFGFGAYQPTIVMSPEGRPSRRSSVRFSADGNENLKSDARSVTTTPLAPSPTHGARSGADWLGLKDDDVPDLSPSIPLKEPFPAPVATPHSAGRPPSGTKPENRTTPQPRTSQTTPQSKANQATPTTKVGETTTVPSASETTPVPKAGEPIPQPKVRSADTSSLPQEDDEWLISALARKKAQKHEKTDEQTGRNQNEPKEVSEKGTPQPWESSKKLMPSVNSSSTPTALRQKGSLESVTLAGPSDSHRSQIQFVPATSMILEHNKESQKEMLQLQSRLLDLEAQIRKLQLEKEQQNMLLETLQQRHKEDLELIENAQRNRLKLVEDSARQREERLQKENQELSLQYLARCQSAESEKAELLAQYQRRLTDFQQEKDKEIERIRELQRLSVQEMCKDHEEQLQRLKRLKDQEIDAVTSASSQTRSLNGVIEQMEAFSYKLSDLSVRVENTQINTSQEIELGARQREGQLRALQERLTRQQKDMEEERNNLRMIITNMETRLSEQSRLLEQERWRVSAEQAKMDSLQRSLEEQKRIMTLQIAQEREELERAKSALLEEQQSVMTRCADERRKLAAEWSELQAQQKLSKERTENDITRAKVAESQREGALLSLAKEQADLKVQAAELRNKEEQLAAAREALEKEKHELRLEKDRVLATAMHVRQRAEEVDSMSKLALQRHEEGEKALVEAKKIESGHQDRLRVIQQQLERLRQAEEHLMEERKNIAHQRRQLNQLRQGLPTMQMEAQQAPVTDMHHHGVTFALPRKHAIPGIHQENTEQTSDIYAKLALLKLSAQRDRDFLEDEQLFLEALKKSNSSYSQPV</sequence>
<dbReference type="GO" id="GO:0036064">
    <property type="term" value="C:ciliary basal body"/>
    <property type="evidence" value="ECO:0007669"/>
    <property type="project" value="TreeGrafter"/>
</dbReference>
<dbReference type="Pfam" id="PF21007">
    <property type="entry name" value="FBF1"/>
    <property type="match status" value="1"/>
</dbReference>
<dbReference type="InterPro" id="IPR049390">
    <property type="entry name" value="FBF1_C"/>
</dbReference>
<dbReference type="InterPro" id="IPR033561">
    <property type="entry name" value="FBF1"/>
</dbReference>